<reference evidence="9" key="1">
    <citation type="journal article" date="2019" name="Int. J. Syst. Evol. Microbiol.">
        <title>The Global Catalogue of Microorganisms (GCM) 10K type strain sequencing project: providing services to taxonomists for standard genome sequencing and annotation.</title>
        <authorList>
            <consortium name="The Broad Institute Genomics Platform"/>
            <consortium name="The Broad Institute Genome Sequencing Center for Infectious Disease"/>
            <person name="Wu L."/>
            <person name="Ma J."/>
        </authorList>
    </citation>
    <scope>NUCLEOTIDE SEQUENCE [LARGE SCALE GENOMIC DNA]</scope>
    <source>
        <strain evidence="9">CCUG 63287</strain>
    </source>
</reference>
<evidence type="ECO:0000256" key="5">
    <source>
        <dbReference type="ARBA" id="ARBA00022694"/>
    </source>
</evidence>
<dbReference type="EMBL" id="JBHSGD010000005">
    <property type="protein sequence ID" value="MFC4652555.1"/>
    <property type="molecule type" value="Genomic_DNA"/>
</dbReference>
<keyword evidence="5 6" id="KW-0819">tRNA processing</keyword>
<comment type="similarity">
    <text evidence="6">Belongs to the class IV-like SAM-binding methyltransferase superfamily. RNA methyltransferase TrmH family. TrmL subfamily.</text>
</comment>
<dbReference type="HAMAP" id="MF_01885">
    <property type="entry name" value="tRNA_methyltr_TrmL"/>
    <property type="match status" value="1"/>
</dbReference>
<dbReference type="InterPro" id="IPR029026">
    <property type="entry name" value="tRNA_m1G_MTases_N"/>
</dbReference>
<evidence type="ECO:0000256" key="2">
    <source>
        <dbReference type="ARBA" id="ARBA00022603"/>
    </source>
</evidence>
<keyword evidence="9" id="KW-1185">Reference proteome</keyword>
<dbReference type="SUPFAM" id="SSF75217">
    <property type="entry name" value="alpha/beta knot"/>
    <property type="match status" value="1"/>
</dbReference>
<evidence type="ECO:0000256" key="4">
    <source>
        <dbReference type="ARBA" id="ARBA00022691"/>
    </source>
</evidence>
<comment type="catalytic activity">
    <reaction evidence="6">
        <text>5-carboxymethylaminomethyluridine(34) in tRNA(Leu) + S-adenosyl-L-methionine = 5-carboxymethylaminomethyl-2'-O-methyluridine(34) in tRNA(Leu) + S-adenosyl-L-homocysteine + H(+)</text>
        <dbReference type="Rhea" id="RHEA:43088"/>
        <dbReference type="Rhea" id="RHEA-COMP:10333"/>
        <dbReference type="Rhea" id="RHEA-COMP:10334"/>
        <dbReference type="ChEBI" id="CHEBI:15378"/>
        <dbReference type="ChEBI" id="CHEBI:57856"/>
        <dbReference type="ChEBI" id="CHEBI:59789"/>
        <dbReference type="ChEBI" id="CHEBI:74508"/>
        <dbReference type="ChEBI" id="CHEBI:74511"/>
        <dbReference type="EC" id="2.1.1.207"/>
    </reaction>
</comment>
<name>A0ABV9JGL7_9LACT</name>
<comment type="caution">
    <text evidence="8">The sequence shown here is derived from an EMBL/GenBank/DDBJ whole genome shotgun (WGS) entry which is preliminary data.</text>
</comment>
<keyword evidence="3 6" id="KW-0808">Transferase</keyword>
<comment type="function">
    <text evidence="6">Could methylate the ribose at the nucleotide 34 wobble position in tRNA.</text>
</comment>
<evidence type="ECO:0000259" key="7">
    <source>
        <dbReference type="Pfam" id="PF00588"/>
    </source>
</evidence>
<proteinExistence type="inferred from homology"/>
<evidence type="ECO:0000256" key="1">
    <source>
        <dbReference type="ARBA" id="ARBA00022490"/>
    </source>
</evidence>
<gene>
    <name evidence="8" type="ORF">ACFO26_06500</name>
</gene>
<feature type="binding site" evidence="6">
    <location>
        <position position="102"/>
    </location>
    <ligand>
        <name>S-adenosyl-L-methionine</name>
        <dbReference type="ChEBI" id="CHEBI:59789"/>
    </ligand>
</feature>
<evidence type="ECO:0000313" key="8">
    <source>
        <dbReference type="EMBL" id="MFC4652555.1"/>
    </source>
</evidence>
<dbReference type="Gene3D" id="3.40.1280.10">
    <property type="match status" value="1"/>
</dbReference>
<comment type="caution">
    <text evidence="6">Lacks conserved residue(s) required for the propagation of feature annotation.</text>
</comment>
<dbReference type="InterPro" id="IPR001537">
    <property type="entry name" value="SpoU_MeTrfase"/>
</dbReference>
<feature type="binding site" evidence="6">
    <location>
        <position position="123"/>
    </location>
    <ligand>
        <name>S-adenosyl-L-methionine</name>
        <dbReference type="ChEBI" id="CHEBI:59789"/>
    </ligand>
</feature>
<dbReference type="InterPro" id="IPR016914">
    <property type="entry name" value="TrmL"/>
</dbReference>
<evidence type="ECO:0000256" key="3">
    <source>
        <dbReference type="ARBA" id="ARBA00022679"/>
    </source>
</evidence>
<feature type="domain" description="tRNA/rRNA methyltransferase SpoU type" evidence="7">
    <location>
        <begin position="3"/>
        <end position="144"/>
    </location>
</feature>
<organism evidence="8 9">
    <name type="scientific">Lactococcus nasutitermitis</name>
    <dbReference type="NCBI Taxonomy" id="1652957"/>
    <lineage>
        <taxon>Bacteria</taxon>
        <taxon>Bacillati</taxon>
        <taxon>Bacillota</taxon>
        <taxon>Bacilli</taxon>
        <taxon>Lactobacillales</taxon>
        <taxon>Streptococcaceae</taxon>
        <taxon>Lactococcus</taxon>
    </lineage>
</organism>
<keyword evidence="2 6" id="KW-0489">Methyltransferase</keyword>
<evidence type="ECO:0000256" key="6">
    <source>
        <dbReference type="HAMAP-Rule" id="MF_01885"/>
    </source>
</evidence>
<dbReference type="Proteomes" id="UP001595987">
    <property type="component" value="Unassembled WGS sequence"/>
</dbReference>
<accession>A0ABV9JGL7</accession>
<dbReference type="Pfam" id="PF00588">
    <property type="entry name" value="SpoU_methylase"/>
    <property type="match status" value="1"/>
</dbReference>
<dbReference type="PANTHER" id="PTHR42971">
    <property type="entry name" value="TRNA (CYTIDINE(34)-2'-O)-METHYLTRANSFERASE"/>
    <property type="match status" value="1"/>
</dbReference>
<keyword evidence="4 6" id="KW-0949">S-adenosyl-L-methionine</keyword>
<comment type="catalytic activity">
    <reaction evidence="6">
        <text>cytidine(34) in tRNA + S-adenosyl-L-methionine = 2'-O-methylcytidine(34) in tRNA + S-adenosyl-L-homocysteine + H(+)</text>
        <dbReference type="Rhea" id="RHEA:43084"/>
        <dbReference type="Rhea" id="RHEA-COMP:10331"/>
        <dbReference type="Rhea" id="RHEA-COMP:10332"/>
        <dbReference type="ChEBI" id="CHEBI:15378"/>
        <dbReference type="ChEBI" id="CHEBI:57856"/>
        <dbReference type="ChEBI" id="CHEBI:59789"/>
        <dbReference type="ChEBI" id="CHEBI:74495"/>
        <dbReference type="ChEBI" id="CHEBI:82748"/>
        <dbReference type="EC" id="2.1.1.207"/>
    </reaction>
</comment>
<dbReference type="CDD" id="cd18094">
    <property type="entry name" value="SpoU-like_TrmL"/>
    <property type="match status" value="1"/>
</dbReference>
<evidence type="ECO:0000313" key="9">
    <source>
        <dbReference type="Proteomes" id="UP001595987"/>
    </source>
</evidence>
<dbReference type="EC" id="2.1.1.207" evidence="6"/>
<comment type="subcellular location">
    <subcellularLocation>
        <location evidence="6">Cytoplasm</location>
    </subcellularLocation>
</comment>
<protein>
    <recommendedName>
        <fullName evidence="6">Putative tRNA (cytidine(34)-2'-O)-methyltransferase</fullName>
        <ecNumber evidence="6">2.1.1.207</ecNumber>
    </recommendedName>
    <alternativeName>
        <fullName evidence="6">tRNA (cytidine/uridine-2'-O-)-methyltransferase</fullName>
    </alternativeName>
</protein>
<dbReference type="PIRSF" id="PIRSF029256">
    <property type="entry name" value="SpoU_TrmH_prd"/>
    <property type="match status" value="1"/>
</dbReference>
<dbReference type="InterPro" id="IPR029028">
    <property type="entry name" value="Alpha/beta_knot_MTases"/>
</dbReference>
<sequence>MNHIALFEPRIHSNTGNIARTCAATNTTLHLIEPFGFEITDKHLKRAGLDYWDKVNIVYHKNLDDFMSCVNGKLFLVSKFAEQTYSEADYTAPDEDYYFLFGREDTGLPEEFMRENREKCIRIPMNDTHVRALNLSNCACMIIYEALRQQEFKGLELVHTYEKDKLK</sequence>
<feature type="binding site" evidence="6">
    <location>
        <position position="77"/>
    </location>
    <ligand>
        <name>S-adenosyl-L-methionine</name>
        <dbReference type="ChEBI" id="CHEBI:59789"/>
    </ligand>
</feature>
<dbReference type="PANTHER" id="PTHR42971:SF1">
    <property type="entry name" value="TRNA (CYTIDINE(34)-2'-O)-METHYLTRANSFERASE"/>
    <property type="match status" value="1"/>
</dbReference>
<keyword evidence="1 6" id="KW-0963">Cytoplasm</keyword>
<dbReference type="RefSeq" id="WP_213536026.1">
    <property type="nucleotide sequence ID" value="NZ_BOVQ01000005.1"/>
</dbReference>